<dbReference type="InterPro" id="IPR004217">
    <property type="entry name" value="Tim10-like"/>
</dbReference>
<comment type="function">
    <text evidence="9">Mitochondrial intermembrane chaperone that participates in the import and insertion of some multi-pass transmembrane proteins into the mitochondrial inner membrane. Also required for the transfer of beta-barrel precursors from the TOM complex to the sorting and assembly machinery (SAM complex) of the outer membrane. Acts as a chaperone-like protein that protects the hydrophobic precursors from aggregation and guide them through the mitochondrial intermembrane space.</text>
</comment>
<dbReference type="GO" id="GO:0015031">
    <property type="term" value="P:protein transport"/>
    <property type="evidence" value="ECO:0007669"/>
    <property type="project" value="UniProtKB-KW"/>
</dbReference>
<feature type="domain" description="Tim10-like" evidence="10">
    <location>
        <begin position="49"/>
        <end position="111"/>
    </location>
</feature>
<evidence type="ECO:0000256" key="8">
    <source>
        <dbReference type="ARBA" id="ARBA00023157"/>
    </source>
</evidence>
<proteinExistence type="inferred from homology"/>
<dbReference type="GO" id="GO:0046872">
    <property type="term" value="F:metal ion binding"/>
    <property type="evidence" value="ECO:0007669"/>
    <property type="project" value="UniProtKB-KW"/>
</dbReference>
<keyword evidence="9" id="KW-0472">Membrane</keyword>
<name>A0A418AMM4_9STRA</name>
<keyword evidence="3" id="KW-0479">Metal-binding</keyword>
<evidence type="ECO:0000313" key="11">
    <source>
        <dbReference type="EMBL" id="RHY26211.1"/>
    </source>
</evidence>
<evidence type="ECO:0000256" key="5">
    <source>
        <dbReference type="ARBA" id="ARBA00022927"/>
    </source>
</evidence>
<dbReference type="PANTHER" id="PTHR11038">
    <property type="entry name" value="MITOCHONDRIAL IMPORT INNER MEMBRANE TRANSLOCASE SUBUNIT TIM10"/>
    <property type="match status" value="1"/>
</dbReference>
<keyword evidence="8 9" id="KW-1015">Disulfide bond</keyword>
<keyword evidence="5 9" id="KW-0653">Protein transport</keyword>
<evidence type="ECO:0000256" key="1">
    <source>
        <dbReference type="ARBA" id="ARBA00006720"/>
    </source>
</evidence>
<keyword evidence="2 9" id="KW-0813">Transport</keyword>
<dbReference type="SUPFAM" id="SSF144122">
    <property type="entry name" value="Tim10-like"/>
    <property type="match status" value="1"/>
</dbReference>
<comment type="caution">
    <text evidence="11">The sequence shown here is derived from an EMBL/GenBank/DDBJ whole genome shotgun (WGS) entry which is preliminary data.</text>
</comment>
<evidence type="ECO:0000256" key="7">
    <source>
        <dbReference type="ARBA" id="ARBA00023128"/>
    </source>
</evidence>
<sequence length="123" mass="13836">MGIGVFYPDFRIRDVHFGGLALDDAPLTRLAITMFAKPAPAAAPVMDQQMQMAKVEMEMYTDLFNKMAEVCFKKCNYRFHDAELNVGEMSCVDRCVGKYMQAHLQVGKTMQRVQDSMGTGAQQ</sequence>
<dbReference type="GO" id="GO:0005743">
    <property type="term" value="C:mitochondrial inner membrane"/>
    <property type="evidence" value="ECO:0007669"/>
    <property type="project" value="UniProtKB-SubCell"/>
</dbReference>
<reference evidence="11 12" key="1">
    <citation type="submission" date="2018-08" db="EMBL/GenBank/DDBJ databases">
        <title>Aphanomyces genome sequencing and annotation.</title>
        <authorList>
            <person name="Minardi D."/>
            <person name="Oidtmann B."/>
            <person name="Van Der Giezen M."/>
            <person name="Studholme D.J."/>
        </authorList>
    </citation>
    <scope>NUCLEOTIDE SEQUENCE [LARGE SCALE GENOMIC DNA]</scope>
    <source>
        <strain evidence="11 12">NJM0002</strain>
    </source>
</reference>
<evidence type="ECO:0000256" key="4">
    <source>
        <dbReference type="ARBA" id="ARBA00022833"/>
    </source>
</evidence>
<dbReference type="VEuPathDB" id="FungiDB:H310_07400"/>
<dbReference type="Proteomes" id="UP000285060">
    <property type="component" value="Unassembled WGS sequence"/>
</dbReference>
<evidence type="ECO:0000259" key="10">
    <source>
        <dbReference type="Pfam" id="PF02953"/>
    </source>
</evidence>
<comment type="domain">
    <text evidence="9">The twin CX3C motif contains 4 conserved Cys residues that form 2 disulfide bonds in the mitochondrial intermembrane space.</text>
</comment>
<evidence type="ECO:0000256" key="3">
    <source>
        <dbReference type="ARBA" id="ARBA00022723"/>
    </source>
</evidence>
<comment type="subcellular location">
    <subcellularLocation>
        <location evidence="9">Mitochondrion inner membrane</location>
        <topology evidence="9">Peripheral membrane protein</topology>
        <orientation evidence="9">Intermembrane side</orientation>
    </subcellularLocation>
</comment>
<keyword evidence="9" id="KW-0143">Chaperone</keyword>
<dbReference type="AlphaFoldDB" id="A0A418AMM4"/>
<keyword evidence="12" id="KW-1185">Reference proteome</keyword>
<dbReference type="EMBL" id="QUSY01001059">
    <property type="protein sequence ID" value="RHY26211.1"/>
    <property type="molecule type" value="Genomic_DNA"/>
</dbReference>
<protein>
    <recommendedName>
        <fullName evidence="9">Mitochondrial import inner membrane translocase subunit</fullName>
    </recommendedName>
</protein>
<evidence type="ECO:0000256" key="6">
    <source>
        <dbReference type="ARBA" id="ARBA00023010"/>
    </source>
</evidence>
<evidence type="ECO:0000313" key="12">
    <source>
        <dbReference type="Proteomes" id="UP000285060"/>
    </source>
</evidence>
<evidence type="ECO:0000256" key="2">
    <source>
        <dbReference type="ARBA" id="ARBA00022448"/>
    </source>
</evidence>
<keyword evidence="4" id="KW-0862">Zinc</keyword>
<gene>
    <name evidence="11" type="ORF">DYB32_007802</name>
</gene>
<comment type="subunit">
    <text evidence="9">Heterohexamer.</text>
</comment>
<dbReference type="Gene3D" id="1.10.287.810">
    <property type="entry name" value="Mitochondrial import inner membrane translocase subunit tim13 like domains"/>
    <property type="match status" value="1"/>
</dbReference>
<dbReference type="Pfam" id="PF02953">
    <property type="entry name" value="zf-Tim10_DDP"/>
    <property type="match status" value="1"/>
</dbReference>
<dbReference type="GO" id="GO:0045039">
    <property type="term" value="P:protein insertion into mitochondrial inner membrane"/>
    <property type="evidence" value="ECO:0007669"/>
    <property type="project" value="UniProtKB-ARBA"/>
</dbReference>
<evidence type="ECO:0000256" key="9">
    <source>
        <dbReference type="RuleBase" id="RU367043"/>
    </source>
</evidence>
<keyword evidence="9" id="KW-0999">Mitochondrion inner membrane</keyword>
<comment type="similarity">
    <text evidence="1 9">Belongs to the small Tim family.</text>
</comment>
<dbReference type="InterPro" id="IPR035427">
    <property type="entry name" value="Tim10-like_dom_sf"/>
</dbReference>
<accession>A0A418AMM4</accession>
<keyword evidence="6 9" id="KW-0811">Translocation</keyword>
<keyword evidence="7 9" id="KW-0496">Mitochondrion</keyword>
<dbReference type="PANTHER" id="PTHR11038:SF16">
    <property type="entry name" value="MITOCHONDRIAL IMPORT INNER MEMBRANE TRANSLOCASE SUBUNIT TIM10"/>
    <property type="match status" value="1"/>
</dbReference>
<organism evidence="11 12">
    <name type="scientific">Aphanomyces invadans</name>
    <dbReference type="NCBI Taxonomy" id="157072"/>
    <lineage>
        <taxon>Eukaryota</taxon>
        <taxon>Sar</taxon>
        <taxon>Stramenopiles</taxon>
        <taxon>Oomycota</taxon>
        <taxon>Saprolegniomycetes</taxon>
        <taxon>Saprolegniales</taxon>
        <taxon>Verrucalvaceae</taxon>
        <taxon>Aphanomyces</taxon>
    </lineage>
</organism>